<organism evidence="2 3">
    <name type="scientific">Pisolithus tinctorius Marx 270</name>
    <dbReference type="NCBI Taxonomy" id="870435"/>
    <lineage>
        <taxon>Eukaryota</taxon>
        <taxon>Fungi</taxon>
        <taxon>Dikarya</taxon>
        <taxon>Basidiomycota</taxon>
        <taxon>Agaricomycotina</taxon>
        <taxon>Agaricomycetes</taxon>
        <taxon>Agaricomycetidae</taxon>
        <taxon>Boletales</taxon>
        <taxon>Sclerodermatineae</taxon>
        <taxon>Pisolithaceae</taxon>
        <taxon>Pisolithus</taxon>
    </lineage>
</organism>
<reference evidence="3" key="2">
    <citation type="submission" date="2015-01" db="EMBL/GenBank/DDBJ databases">
        <title>Evolutionary Origins and Diversification of the Mycorrhizal Mutualists.</title>
        <authorList>
            <consortium name="DOE Joint Genome Institute"/>
            <consortium name="Mycorrhizal Genomics Consortium"/>
            <person name="Kohler A."/>
            <person name="Kuo A."/>
            <person name="Nagy L.G."/>
            <person name="Floudas D."/>
            <person name="Copeland A."/>
            <person name="Barry K.W."/>
            <person name="Cichocki N."/>
            <person name="Veneault-Fourrey C."/>
            <person name="LaButti K."/>
            <person name="Lindquist E.A."/>
            <person name="Lipzen A."/>
            <person name="Lundell T."/>
            <person name="Morin E."/>
            <person name="Murat C."/>
            <person name="Riley R."/>
            <person name="Ohm R."/>
            <person name="Sun H."/>
            <person name="Tunlid A."/>
            <person name="Henrissat B."/>
            <person name="Grigoriev I.V."/>
            <person name="Hibbett D.S."/>
            <person name="Martin F."/>
        </authorList>
    </citation>
    <scope>NUCLEOTIDE SEQUENCE [LARGE SCALE GENOMIC DNA]</scope>
    <source>
        <strain evidence="3">Marx 270</strain>
    </source>
</reference>
<feature type="region of interest" description="Disordered" evidence="1">
    <location>
        <begin position="142"/>
        <end position="182"/>
    </location>
</feature>
<dbReference type="InParanoid" id="A0A0C3Q055"/>
<evidence type="ECO:0000313" key="2">
    <source>
        <dbReference type="EMBL" id="KIO15214.1"/>
    </source>
</evidence>
<feature type="compositionally biased region" description="Polar residues" evidence="1">
    <location>
        <begin position="36"/>
        <end position="45"/>
    </location>
</feature>
<sequence>MAFAKLKAAFKRKSAANRNPGADPPAPSTTGGHGAQPSQQVTQTVAPVPGTGGGQSSQQVAQPPPPPPSTSATQPSQPVSQTPAPVPRTSATLVPVPRASSRRVPGQAQVREGEYVGAAPANRRFLRLRAAMSRLRSFFRRGGRNEGEQAEPVPGNRSHSSLSIRTVPRGNTPPGGSSQADSLRVWDGHSMEEERVINAGFSVIMQHKNRQFGAN</sequence>
<name>A0A0C3Q055_PISTI</name>
<dbReference type="OrthoDB" id="10599497at2759"/>
<dbReference type="HOGENOM" id="CLU_1283720_0_0_1"/>
<proteinExistence type="predicted"/>
<dbReference type="Proteomes" id="UP000054217">
    <property type="component" value="Unassembled WGS sequence"/>
</dbReference>
<evidence type="ECO:0000256" key="1">
    <source>
        <dbReference type="SAM" id="MobiDB-lite"/>
    </source>
</evidence>
<dbReference type="AlphaFoldDB" id="A0A0C3Q055"/>
<feature type="region of interest" description="Disordered" evidence="1">
    <location>
        <begin position="1"/>
        <end position="116"/>
    </location>
</feature>
<evidence type="ECO:0000313" key="3">
    <source>
        <dbReference type="Proteomes" id="UP000054217"/>
    </source>
</evidence>
<accession>A0A0C3Q055</accession>
<feature type="compositionally biased region" description="Low complexity" evidence="1">
    <location>
        <begin position="70"/>
        <end position="83"/>
    </location>
</feature>
<gene>
    <name evidence="2" type="ORF">M404DRAFT_991929</name>
</gene>
<keyword evidence="3" id="KW-1185">Reference proteome</keyword>
<reference evidence="2 3" key="1">
    <citation type="submission" date="2014-04" db="EMBL/GenBank/DDBJ databases">
        <authorList>
            <consortium name="DOE Joint Genome Institute"/>
            <person name="Kuo A."/>
            <person name="Kohler A."/>
            <person name="Costa M.D."/>
            <person name="Nagy L.G."/>
            <person name="Floudas D."/>
            <person name="Copeland A."/>
            <person name="Barry K.W."/>
            <person name="Cichocki N."/>
            <person name="Veneault-Fourrey C."/>
            <person name="LaButti K."/>
            <person name="Lindquist E.A."/>
            <person name="Lipzen A."/>
            <person name="Lundell T."/>
            <person name="Morin E."/>
            <person name="Murat C."/>
            <person name="Sun H."/>
            <person name="Tunlid A."/>
            <person name="Henrissat B."/>
            <person name="Grigoriev I.V."/>
            <person name="Hibbett D.S."/>
            <person name="Martin F."/>
            <person name="Nordberg H.P."/>
            <person name="Cantor M.N."/>
            <person name="Hua S.X."/>
        </authorList>
    </citation>
    <scope>NUCLEOTIDE SEQUENCE [LARGE SCALE GENOMIC DNA]</scope>
    <source>
        <strain evidence="2 3">Marx 270</strain>
    </source>
</reference>
<dbReference type="EMBL" id="KN831944">
    <property type="protein sequence ID" value="KIO15214.1"/>
    <property type="molecule type" value="Genomic_DNA"/>
</dbReference>
<protein>
    <submittedName>
        <fullName evidence="2">Uncharacterized protein</fullName>
    </submittedName>
</protein>